<keyword evidence="2" id="KW-0812">Transmembrane</keyword>
<protein>
    <submittedName>
        <fullName evidence="3">Uncharacterized protein</fullName>
    </submittedName>
</protein>
<gene>
    <name evidence="3" type="ORF">SMTD_LOCUS4254</name>
</gene>
<evidence type="ECO:0000313" key="4">
    <source>
        <dbReference type="Proteomes" id="UP000269396"/>
    </source>
</evidence>
<dbReference type="EMBL" id="UZAL01011068">
    <property type="protein sequence ID" value="VDP04635.1"/>
    <property type="molecule type" value="Genomic_DNA"/>
</dbReference>
<keyword evidence="2" id="KW-1133">Transmembrane helix</keyword>
<feature type="transmembrane region" description="Helical" evidence="2">
    <location>
        <begin position="42"/>
        <end position="62"/>
    </location>
</feature>
<feature type="region of interest" description="Disordered" evidence="1">
    <location>
        <begin position="9"/>
        <end position="30"/>
    </location>
</feature>
<evidence type="ECO:0000256" key="2">
    <source>
        <dbReference type="SAM" id="Phobius"/>
    </source>
</evidence>
<sequence length="94" mass="9684">MLPPRCCRLHDPVDHQEKDKGYSSSQSVGTCSSSQILPKGMLSIFAVTAASAFSASAGMLSGPSVSPLLIYLVAMLISSIVGESTLIGRSVVAA</sequence>
<feature type="transmembrane region" description="Helical" evidence="2">
    <location>
        <begin position="68"/>
        <end position="88"/>
    </location>
</feature>
<keyword evidence="4" id="KW-1185">Reference proteome</keyword>
<keyword evidence="2" id="KW-0472">Membrane</keyword>
<organism evidence="3 4">
    <name type="scientific">Schistosoma mattheei</name>
    <dbReference type="NCBI Taxonomy" id="31246"/>
    <lineage>
        <taxon>Eukaryota</taxon>
        <taxon>Metazoa</taxon>
        <taxon>Spiralia</taxon>
        <taxon>Lophotrochozoa</taxon>
        <taxon>Platyhelminthes</taxon>
        <taxon>Trematoda</taxon>
        <taxon>Digenea</taxon>
        <taxon>Strigeidida</taxon>
        <taxon>Schistosomatoidea</taxon>
        <taxon>Schistosomatidae</taxon>
        <taxon>Schistosoma</taxon>
    </lineage>
</organism>
<proteinExistence type="predicted"/>
<feature type="compositionally biased region" description="Basic and acidic residues" evidence="1">
    <location>
        <begin position="9"/>
        <end position="21"/>
    </location>
</feature>
<name>A0A183NQ68_9TREM</name>
<dbReference type="Proteomes" id="UP000269396">
    <property type="component" value="Unassembled WGS sequence"/>
</dbReference>
<reference evidence="3 4" key="1">
    <citation type="submission" date="2018-11" db="EMBL/GenBank/DDBJ databases">
        <authorList>
            <consortium name="Pathogen Informatics"/>
        </authorList>
    </citation>
    <scope>NUCLEOTIDE SEQUENCE [LARGE SCALE GENOMIC DNA]</scope>
    <source>
        <strain>Denwood</strain>
        <strain evidence="4">Zambia</strain>
    </source>
</reference>
<evidence type="ECO:0000256" key="1">
    <source>
        <dbReference type="SAM" id="MobiDB-lite"/>
    </source>
</evidence>
<evidence type="ECO:0000313" key="3">
    <source>
        <dbReference type="EMBL" id="VDP04635.1"/>
    </source>
</evidence>
<accession>A0A183NQ68</accession>
<dbReference type="AlphaFoldDB" id="A0A183NQ68"/>